<name>A0ABP0NSN4_9DINO</name>
<comment type="caution">
    <text evidence="1">The sequence shown here is derived from an EMBL/GenBank/DDBJ whole genome shotgun (WGS) entry which is preliminary data.</text>
</comment>
<proteinExistence type="predicted"/>
<evidence type="ECO:0000313" key="1">
    <source>
        <dbReference type="EMBL" id="CAK9066363.1"/>
    </source>
</evidence>
<accession>A0ABP0NSN4</accession>
<gene>
    <name evidence="1" type="ORF">CCMP2556_LOCUS32586</name>
</gene>
<keyword evidence="2" id="KW-1185">Reference proteome</keyword>
<reference evidence="1 2" key="1">
    <citation type="submission" date="2024-02" db="EMBL/GenBank/DDBJ databases">
        <authorList>
            <person name="Chen Y."/>
            <person name="Shah S."/>
            <person name="Dougan E. K."/>
            <person name="Thang M."/>
            <person name="Chan C."/>
        </authorList>
    </citation>
    <scope>NUCLEOTIDE SEQUENCE [LARGE SCALE GENOMIC DNA]</scope>
</reference>
<sequence length="131" mass="14110">MGISSMRAVNQGWALLQHSLAFAKHPVRSLTQKQLLLLLLLLLLLPSSTLRRCSSGTGSMVACDIFARVRVDGVIVCRMIQRTGWCHPSLLSSVLEGGACTLLAADSSQSLPSGAFGLTETTPRHLLRLKV</sequence>
<dbReference type="Proteomes" id="UP001642484">
    <property type="component" value="Unassembled WGS sequence"/>
</dbReference>
<evidence type="ECO:0000313" key="2">
    <source>
        <dbReference type="Proteomes" id="UP001642484"/>
    </source>
</evidence>
<protein>
    <recommendedName>
        <fullName evidence="3">Secreted protein</fullName>
    </recommendedName>
</protein>
<organism evidence="1 2">
    <name type="scientific">Durusdinium trenchii</name>
    <dbReference type="NCBI Taxonomy" id="1381693"/>
    <lineage>
        <taxon>Eukaryota</taxon>
        <taxon>Sar</taxon>
        <taxon>Alveolata</taxon>
        <taxon>Dinophyceae</taxon>
        <taxon>Suessiales</taxon>
        <taxon>Symbiodiniaceae</taxon>
        <taxon>Durusdinium</taxon>
    </lineage>
</organism>
<evidence type="ECO:0008006" key="3">
    <source>
        <dbReference type="Google" id="ProtNLM"/>
    </source>
</evidence>
<dbReference type="EMBL" id="CAXAMN010022095">
    <property type="protein sequence ID" value="CAK9066363.1"/>
    <property type="molecule type" value="Genomic_DNA"/>
</dbReference>